<name>A0A2G3E879_9FIRM</name>
<feature type="domain" description="DUF5722" evidence="2">
    <location>
        <begin position="146"/>
        <end position="519"/>
    </location>
</feature>
<sequence length="528" mass="56662">MQKGQIIMKVLKSLASLALSLALVITAFAMVPPVDAKAAGSVAIGSVLIQGSDVVIATTGATGSDDGLFHLVASDVNESAPVGIDVAQAPAASGTTFSVPLNKGAAESVLFKKFTVCVMSGGALKPVSNSMFILNPEAAAQAGARRMDRSKKGILPALEGYQLGKCQPKDLGCTQVNLTLPLSWITGGSGIPWNYNGKTYNFETARLSAYDISLKKFNEQGCQVSVIIVVDAAADGRFISPYSMDQLGLHNYYGLNASTKEGVELLAAASSYLANRWCGRGYGQVDNFIIGNEVNAYTMWNYMNCGSHEAFVREYANAFRVIYNGIKSENSTANVYTCIDHQWARPEAGYYMSGKGFLSSFNSYIKSQGNIDWRLAHHPYNSQLSDPCAWLGAGAPHSQSAPYVTVYNFDVLTDYLSTPDLLSPSGAVRSVKISEVGYTSAYGQEQQAASIVYAYLVAMNNRFVDGIVLSRETDHTDEIAQGLAYGICNVDASRKMAYSWYQSADNPNTIAQASAIAGVDLMSRITPR</sequence>
<evidence type="ECO:0000313" key="4">
    <source>
        <dbReference type="Proteomes" id="UP000224317"/>
    </source>
</evidence>
<dbReference type="InterPro" id="IPR043780">
    <property type="entry name" value="DUF5722"/>
</dbReference>
<comment type="caution">
    <text evidence="3">The sequence shown here is derived from an EMBL/GenBank/DDBJ whole genome shotgun (WGS) entry which is preliminary data.</text>
</comment>
<protein>
    <recommendedName>
        <fullName evidence="2">DUF5722 domain-containing protein</fullName>
    </recommendedName>
</protein>
<reference evidence="3" key="1">
    <citation type="submission" date="2017-10" db="EMBL/GenBank/DDBJ databases">
        <title>Resolving the taxonomy of Roseburia spp., Eubacterium rectale and Agathobacter spp. through phylogenomic analysis.</title>
        <authorList>
            <person name="Sheridan P.O."/>
            <person name="Walker A.W."/>
            <person name="Duncan S.H."/>
            <person name="Scott K.P."/>
            <person name="Toole P.W.O."/>
            <person name="Luis P."/>
            <person name="Flint H.J."/>
        </authorList>
    </citation>
    <scope>NUCLEOTIDE SEQUENCE [LARGE SCALE GENOMIC DNA]</scope>
    <source>
        <strain evidence="3">JK10</strain>
    </source>
</reference>
<proteinExistence type="predicted"/>
<feature type="chain" id="PRO_5039171817" description="DUF5722 domain-containing protein" evidence="1">
    <location>
        <begin position="30"/>
        <end position="528"/>
    </location>
</feature>
<keyword evidence="4" id="KW-1185">Reference proteome</keyword>
<gene>
    <name evidence="3" type="ORF">CSX00_12175</name>
</gene>
<dbReference type="SUPFAM" id="SSF51445">
    <property type="entry name" value="(Trans)glycosidases"/>
    <property type="match status" value="1"/>
</dbReference>
<evidence type="ECO:0000256" key="1">
    <source>
        <dbReference type="SAM" id="SignalP"/>
    </source>
</evidence>
<dbReference type="Pfam" id="PF18989">
    <property type="entry name" value="DUF5722"/>
    <property type="match status" value="1"/>
</dbReference>
<dbReference type="AlphaFoldDB" id="A0A2G3E879"/>
<accession>A0A2G3E879</accession>
<organism evidence="3 4">
    <name type="scientific">Pseudobutyrivibrio ruminis</name>
    <dbReference type="NCBI Taxonomy" id="46206"/>
    <lineage>
        <taxon>Bacteria</taxon>
        <taxon>Bacillati</taxon>
        <taxon>Bacillota</taxon>
        <taxon>Clostridia</taxon>
        <taxon>Lachnospirales</taxon>
        <taxon>Lachnospiraceae</taxon>
        <taxon>Pseudobutyrivibrio</taxon>
    </lineage>
</organism>
<dbReference type="InterPro" id="IPR017853">
    <property type="entry name" value="GH"/>
</dbReference>
<feature type="signal peptide" evidence="1">
    <location>
        <begin position="1"/>
        <end position="29"/>
    </location>
</feature>
<evidence type="ECO:0000313" key="3">
    <source>
        <dbReference type="EMBL" id="PHU39345.1"/>
    </source>
</evidence>
<dbReference type="Proteomes" id="UP000224317">
    <property type="component" value="Unassembled WGS sequence"/>
</dbReference>
<keyword evidence="1" id="KW-0732">Signal</keyword>
<dbReference type="EMBL" id="PDYH01000057">
    <property type="protein sequence ID" value="PHU39345.1"/>
    <property type="molecule type" value="Genomic_DNA"/>
</dbReference>
<dbReference type="Gene3D" id="3.20.20.80">
    <property type="entry name" value="Glycosidases"/>
    <property type="match status" value="1"/>
</dbReference>
<evidence type="ECO:0000259" key="2">
    <source>
        <dbReference type="Pfam" id="PF18989"/>
    </source>
</evidence>